<name>A0ABP7AUQ7_9ACTN</name>
<keyword evidence="3 5" id="KW-1133">Transmembrane helix</keyword>
<evidence type="ECO:0008006" key="8">
    <source>
        <dbReference type="Google" id="ProtNLM"/>
    </source>
</evidence>
<dbReference type="Pfam" id="PF04191">
    <property type="entry name" value="PEMT"/>
    <property type="match status" value="1"/>
</dbReference>
<organism evidence="6 7">
    <name type="scientific">Microlunatus ginsengisoli</name>
    <dbReference type="NCBI Taxonomy" id="363863"/>
    <lineage>
        <taxon>Bacteria</taxon>
        <taxon>Bacillati</taxon>
        <taxon>Actinomycetota</taxon>
        <taxon>Actinomycetes</taxon>
        <taxon>Propionibacteriales</taxon>
        <taxon>Propionibacteriaceae</taxon>
        <taxon>Microlunatus</taxon>
    </lineage>
</organism>
<dbReference type="Gene3D" id="1.20.120.1630">
    <property type="match status" value="1"/>
</dbReference>
<gene>
    <name evidence="6" type="ORF">GCM10022236_49020</name>
</gene>
<keyword evidence="4 5" id="KW-0472">Membrane</keyword>
<evidence type="ECO:0000256" key="2">
    <source>
        <dbReference type="ARBA" id="ARBA00022692"/>
    </source>
</evidence>
<sequence>MPDAPPSPRFRIWPPIAVAVPWLVGYGLERLVGVSLDVGRWAGVVGWVLVAVFAVWNGWCLLLFARHRTGLLPGQSTSALLESGPYRFSRNPLYVGLLALYAGLALLAGSWGALVLLPLAWAGLLWGAILPEEAYLRAELGRPYEDYRSRVRRWL</sequence>
<keyword evidence="2 5" id="KW-0812">Transmembrane</keyword>
<dbReference type="EMBL" id="BAABAB010000050">
    <property type="protein sequence ID" value="GAA3640588.1"/>
    <property type="molecule type" value="Genomic_DNA"/>
</dbReference>
<protein>
    <recommendedName>
        <fullName evidence="8">Isoprenylcysteine carboxylmethyltransferase family protein</fullName>
    </recommendedName>
</protein>
<dbReference type="PANTHER" id="PTHR43847">
    <property type="entry name" value="BLL3993 PROTEIN"/>
    <property type="match status" value="1"/>
</dbReference>
<keyword evidence="7" id="KW-1185">Reference proteome</keyword>
<feature type="transmembrane region" description="Helical" evidence="5">
    <location>
        <begin position="44"/>
        <end position="65"/>
    </location>
</feature>
<evidence type="ECO:0000256" key="3">
    <source>
        <dbReference type="ARBA" id="ARBA00022989"/>
    </source>
</evidence>
<dbReference type="RefSeq" id="WP_344809595.1">
    <property type="nucleotide sequence ID" value="NZ_BAABAB010000050.1"/>
</dbReference>
<evidence type="ECO:0000256" key="1">
    <source>
        <dbReference type="ARBA" id="ARBA00004127"/>
    </source>
</evidence>
<evidence type="ECO:0000256" key="4">
    <source>
        <dbReference type="ARBA" id="ARBA00023136"/>
    </source>
</evidence>
<evidence type="ECO:0000256" key="5">
    <source>
        <dbReference type="SAM" id="Phobius"/>
    </source>
</evidence>
<evidence type="ECO:0000313" key="7">
    <source>
        <dbReference type="Proteomes" id="UP001501490"/>
    </source>
</evidence>
<evidence type="ECO:0000313" key="6">
    <source>
        <dbReference type="EMBL" id="GAA3640588.1"/>
    </source>
</evidence>
<accession>A0ABP7AUQ7</accession>
<dbReference type="Proteomes" id="UP001501490">
    <property type="component" value="Unassembled WGS sequence"/>
</dbReference>
<comment type="caution">
    <text evidence="6">The sequence shown here is derived from an EMBL/GenBank/DDBJ whole genome shotgun (WGS) entry which is preliminary data.</text>
</comment>
<proteinExistence type="predicted"/>
<dbReference type="InterPro" id="IPR007318">
    <property type="entry name" value="Phopholipid_MeTrfase"/>
</dbReference>
<reference evidence="7" key="1">
    <citation type="journal article" date="2019" name="Int. J. Syst. Evol. Microbiol.">
        <title>The Global Catalogue of Microorganisms (GCM) 10K type strain sequencing project: providing services to taxonomists for standard genome sequencing and annotation.</title>
        <authorList>
            <consortium name="The Broad Institute Genomics Platform"/>
            <consortium name="The Broad Institute Genome Sequencing Center for Infectious Disease"/>
            <person name="Wu L."/>
            <person name="Ma J."/>
        </authorList>
    </citation>
    <scope>NUCLEOTIDE SEQUENCE [LARGE SCALE GENOMIC DNA]</scope>
    <source>
        <strain evidence="7">JCM 16929</strain>
    </source>
</reference>
<dbReference type="InterPro" id="IPR052527">
    <property type="entry name" value="Metal_cation-efflux_comp"/>
</dbReference>
<dbReference type="PANTHER" id="PTHR43847:SF1">
    <property type="entry name" value="BLL3993 PROTEIN"/>
    <property type="match status" value="1"/>
</dbReference>
<comment type="subcellular location">
    <subcellularLocation>
        <location evidence="1">Endomembrane system</location>
        <topology evidence="1">Multi-pass membrane protein</topology>
    </subcellularLocation>
</comment>
<feature type="transmembrane region" description="Helical" evidence="5">
    <location>
        <begin position="93"/>
        <end position="121"/>
    </location>
</feature>